<evidence type="ECO:0000256" key="1">
    <source>
        <dbReference type="ARBA" id="ARBA00022598"/>
    </source>
</evidence>
<dbReference type="GO" id="GO:0006424">
    <property type="term" value="P:glutamyl-tRNA aminoacylation"/>
    <property type="evidence" value="ECO:0007669"/>
    <property type="project" value="TreeGrafter"/>
</dbReference>
<comment type="similarity">
    <text evidence="7">Belongs to the class-I aminoacyl-tRNA synthetase family.</text>
</comment>
<keyword evidence="7" id="KW-0648">Protein biosynthesis</keyword>
<evidence type="ECO:0000256" key="7">
    <source>
        <dbReference type="RuleBase" id="RU363037"/>
    </source>
</evidence>
<keyword evidence="5 7" id="KW-0067">ATP-binding</keyword>
<dbReference type="PANTHER" id="PTHR43311:SF1">
    <property type="entry name" value="GLUTAMYL-Q TRNA(ASP) SYNTHETASE"/>
    <property type="match status" value="1"/>
</dbReference>
<evidence type="ECO:0000256" key="3">
    <source>
        <dbReference type="ARBA" id="ARBA00022741"/>
    </source>
</evidence>
<keyword evidence="3 7" id="KW-0547">Nucleotide-binding</keyword>
<evidence type="ECO:0000256" key="6">
    <source>
        <dbReference type="ARBA" id="ARBA00023146"/>
    </source>
</evidence>
<dbReference type="Pfam" id="PF00749">
    <property type="entry name" value="tRNA-synt_1c"/>
    <property type="match status" value="1"/>
</dbReference>
<evidence type="ECO:0000259" key="9">
    <source>
        <dbReference type="Pfam" id="PF00749"/>
    </source>
</evidence>
<evidence type="ECO:0000256" key="8">
    <source>
        <dbReference type="SAM" id="MobiDB-lite"/>
    </source>
</evidence>
<evidence type="ECO:0000256" key="4">
    <source>
        <dbReference type="ARBA" id="ARBA00022833"/>
    </source>
</evidence>
<dbReference type="Gene3D" id="3.40.50.620">
    <property type="entry name" value="HUPs"/>
    <property type="match status" value="1"/>
</dbReference>
<dbReference type="InterPro" id="IPR000924">
    <property type="entry name" value="Glu/Gln-tRNA-synth"/>
</dbReference>
<feature type="compositionally biased region" description="Basic and acidic residues" evidence="8">
    <location>
        <begin position="17"/>
        <end position="36"/>
    </location>
</feature>
<accession>A0A1H9QTG8</accession>
<sequence length="349" mass="38315">MAPARVTMDGVQDAGTGEDREQTHPNRAEPVEERGPQRGAGRFAPSPTSELHLGNLRTALLAWLFARAEGLRFVVRIEDLDRERVRAAPHVADHQLRDLAELGLDWDGEVVRQSERVDLYRECAGTLAGYECFCTRREIAQASSAPHDGQRAYPGTCSQLSEQQRAVLRASRHPAWRVRANGAQFTIHDRFAQTFSTRVDDFVLFRNDGQPSYNLAVVVDDAAQGVTQVTRGADLLSSSPRQAWLTNRLGAPIPEYAHVGLVRDSTGRRLAKRTRDLDLRAMHDLGMATAQVVRLLCASAGLPVCSTPRELLDAVRGTDMLQRAGLAQDWILGPDALPAGALAQPVHSP</sequence>
<evidence type="ECO:0000313" key="10">
    <source>
        <dbReference type="EMBL" id="SER63762.1"/>
    </source>
</evidence>
<organism evidence="10 11">
    <name type="scientific">Propionibacterium cyclohexanicum</name>
    <dbReference type="NCBI Taxonomy" id="64702"/>
    <lineage>
        <taxon>Bacteria</taxon>
        <taxon>Bacillati</taxon>
        <taxon>Actinomycetota</taxon>
        <taxon>Actinomycetes</taxon>
        <taxon>Propionibacteriales</taxon>
        <taxon>Propionibacteriaceae</taxon>
        <taxon>Propionibacterium</taxon>
    </lineage>
</organism>
<gene>
    <name evidence="10" type="ORF">SAMN05443377_104115</name>
</gene>
<dbReference type="Proteomes" id="UP000198815">
    <property type="component" value="Unassembled WGS sequence"/>
</dbReference>
<dbReference type="STRING" id="64702.SAMN05443377_104115"/>
<keyword evidence="4" id="KW-0862">Zinc</keyword>
<dbReference type="InterPro" id="IPR020058">
    <property type="entry name" value="Glu/Gln-tRNA-synth_Ib_cat-dom"/>
</dbReference>
<dbReference type="SUPFAM" id="SSF52374">
    <property type="entry name" value="Nucleotidylyl transferase"/>
    <property type="match status" value="1"/>
</dbReference>
<proteinExistence type="inferred from homology"/>
<evidence type="ECO:0000256" key="2">
    <source>
        <dbReference type="ARBA" id="ARBA00022723"/>
    </source>
</evidence>
<name>A0A1H9QTG8_9ACTN</name>
<keyword evidence="6 7" id="KW-0030">Aminoacyl-tRNA synthetase</keyword>
<feature type="region of interest" description="Disordered" evidence="8">
    <location>
        <begin position="1"/>
        <end position="48"/>
    </location>
</feature>
<dbReference type="GO" id="GO:0004818">
    <property type="term" value="F:glutamate-tRNA ligase activity"/>
    <property type="evidence" value="ECO:0007669"/>
    <property type="project" value="TreeGrafter"/>
</dbReference>
<dbReference type="InterPro" id="IPR014729">
    <property type="entry name" value="Rossmann-like_a/b/a_fold"/>
</dbReference>
<dbReference type="NCBIfam" id="NF004315">
    <property type="entry name" value="PRK05710.1-4"/>
    <property type="match status" value="1"/>
</dbReference>
<keyword evidence="11" id="KW-1185">Reference proteome</keyword>
<evidence type="ECO:0000256" key="5">
    <source>
        <dbReference type="ARBA" id="ARBA00022840"/>
    </source>
</evidence>
<dbReference type="AlphaFoldDB" id="A0A1H9QTG8"/>
<evidence type="ECO:0000313" key="11">
    <source>
        <dbReference type="Proteomes" id="UP000198815"/>
    </source>
</evidence>
<keyword evidence="2" id="KW-0479">Metal-binding</keyword>
<reference evidence="10 11" key="1">
    <citation type="submission" date="2016-10" db="EMBL/GenBank/DDBJ databases">
        <authorList>
            <person name="de Groot N.N."/>
        </authorList>
    </citation>
    <scope>NUCLEOTIDE SEQUENCE [LARGE SCALE GENOMIC DNA]</scope>
    <source>
        <strain evidence="10 11">DSM 16859</strain>
    </source>
</reference>
<dbReference type="InterPro" id="IPR049940">
    <property type="entry name" value="GluQ/Sye"/>
</dbReference>
<dbReference type="GO" id="GO:0005829">
    <property type="term" value="C:cytosol"/>
    <property type="evidence" value="ECO:0007669"/>
    <property type="project" value="TreeGrafter"/>
</dbReference>
<dbReference type="PANTHER" id="PTHR43311">
    <property type="entry name" value="GLUTAMATE--TRNA LIGASE"/>
    <property type="match status" value="1"/>
</dbReference>
<protein>
    <submittedName>
        <fullName evidence="10">Glutamyl-tRNA synthetase</fullName>
    </submittedName>
</protein>
<dbReference type="PRINTS" id="PR00987">
    <property type="entry name" value="TRNASYNTHGLU"/>
</dbReference>
<dbReference type="GO" id="GO:0005524">
    <property type="term" value="F:ATP binding"/>
    <property type="evidence" value="ECO:0007669"/>
    <property type="project" value="UniProtKB-KW"/>
</dbReference>
<feature type="domain" description="Glutamyl/glutaminyl-tRNA synthetase class Ib catalytic" evidence="9">
    <location>
        <begin position="42"/>
        <end position="297"/>
    </location>
</feature>
<keyword evidence="1 7" id="KW-0436">Ligase</keyword>
<dbReference type="EMBL" id="FOGZ01000004">
    <property type="protein sequence ID" value="SER63762.1"/>
    <property type="molecule type" value="Genomic_DNA"/>
</dbReference>